<accession>A0A5N6NHH8</accession>
<keyword evidence="6" id="KW-1185">Reference proteome</keyword>
<dbReference type="Proteomes" id="UP000326396">
    <property type="component" value="Linkage Group LG19"/>
</dbReference>
<evidence type="ECO:0000256" key="1">
    <source>
        <dbReference type="SAM" id="Coils"/>
    </source>
</evidence>
<dbReference type="InterPro" id="IPR043502">
    <property type="entry name" value="DNA/RNA_pol_sf"/>
</dbReference>
<feature type="compositionally biased region" description="Basic and acidic residues" evidence="2">
    <location>
        <begin position="158"/>
        <end position="168"/>
    </location>
</feature>
<dbReference type="CDD" id="cd09272">
    <property type="entry name" value="RNase_HI_RT_Ty1"/>
    <property type="match status" value="1"/>
</dbReference>
<name>A0A5N6NHH8_9ASTR</name>
<keyword evidence="1" id="KW-0175">Coiled coil</keyword>
<reference evidence="5 6" key="1">
    <citation type="submission" date="2019-05" db="EMBL/GenBank/DDBJ databases">
        <title>Mikania micrantha, genome provides insights into the molecular mechanism of rapid growth.</title>
        <authorList>
            <person name="Liu B."/>
        </authorList>
    </citation>
    <scope>NUCLEOTIDE SEQUENCE [LARGE SCALE GENOMIC DNA]</scope>
    <source>
        <strain evidence="5">NLD-2019</strain>
        <tissue evidence="5">Leaf</tissue>
    </source>
</reference>
<dbReference type="Gene3D" id="3.30.420.10">
    <property type="entry name" value="Ribonuclease H-like superfamily/Ribonuclease H"/>
    <property type="match status" value="1"/>
</dbReference>
<sequence length="758" mass="86902">MCPHTPQQNGVVERKHRHLLETARALRFEAYLPKDFGNNETKGDKFEARGKPGVFLGYPQGTKGYKIFDLESKKIIVSRDVNFHEDKFPFDQFSLETTELFEPHDVIYDEITNNERANDKGPLTEPENQSKGVDLNQNQNNEIHMESSNEQSELNQNQDHEGPDHKNEGSTSYHDTTNHEHQTQNEPQGPNIQPLREKRNRSQPQRLNDYFVQLPPSVDHAQTSPTQGSSTVHPLSNFVLYKHFSETHKAFLAAIDSNDEPKYFHQAVKDIKWKEAMKNEIQALEKNGTWTLEELPKGKKAIDSKWVYKIKYKPNGQIERYKARLVAKGFTQLEGVDYHDTFAPVAKLVTVRTLLAVAVKKYWAIQQLDVNNAFLHGDLKEEVYMKIPQGFAKEGETRVCRLRKSLYGLKQASRNWYQKFTNALLDLGFKQSKADHSLFIWKQENCFVAALIYVDDVVMVGNDTGKMKETKNDLDQRFSIKDLGNLKYFLGNEVARTAEGLVLSQRRYILDILEDCGLQGCRPSHFPIEQNLKLDKAESEPTVDVGKYRRIVGRLLYLQATRPDITYTVNVLSQFVADPRQPHMDAVHRVLRYLKGTPGQGVLLPRQGGCTLTAYCDSDSLGCSYSRKSRTGYLLLLGGAPISWKTKKQSDVSRSSAEAEYRSMASTVSEVLWVRWLLTETKHVEMDCHFVRERVESLEIEPLHIATSMQIVDLFTKGLGTQQIRFLLDNSEMKKIIDNLEAEKREMLDQMKKLQVGL</sequence>
<feature type="domain" description="Retroviral polymerase SH3-like" evidence="4">
    <location>
        <begin position="40"/>
        <end position="92"/>
    </location>
</feature>
<evidence type="ECO:0000313" key="6">
    <source>
        <dbReference type="Proteomes" id="UP000326396"/>
    </source>
</evidence>
<dbReference type="OrthoDB" id="414945at2759"/>
<dbReference type="GO" id="GO:0003676">
    <property type="term" value="F:nucleic acid binding"/>
    <property type="evidence" value="ECO:0007669"/>
    <property type="project" value="InterPro"/>
</dbReference>
<comment type="caution">
    <text evidence="5">The sequence shown here is derived from an EMBL/GenBank/DDBJ whole genome shotgun (WGS) entry which is preliminary data.</text>
</comment>
<dbReference type="EMBL" id="SZYD01000011">
    <property type="protein sequence ID" value="KAD4887930.1"/>
    <property type="molecule type" value="Genomic_DNA"/>
</dbReference>
<evidence type="ECO:0000313" key="5">
    <source>
        <dbReference type="EMBL" id="KAD4887930.1"/>
    </source>
</evidence>
<feature type="coiled-coil region" evidence="1">
    <location>
        <begin position="730"/>
        <end position="757"/>
    </location>
</feature>
<feature type="domain" description="Reverse transcriptase Ty1/copia-type" evidence="3">
    <location>
        <begin position="287"/>
        <end position="529"/>
    </location>
</feature>
<protein>
    <submittedName>
        <fullName evidence="5">Uncharacterized protein</fullName>
    </submittedName>
</protein>
<dbReference type="InterPro" id="IPR013103">
    <property type="entry name" value="RVT_2"/>
</dbReference>
<organism evidence="5 6">
    <name type="scientific">Mikania micrantha</name>
    <name type="common">bitter vine</name>
    <dbReference type="NCBI Taxonomy" id="192012"/>
    <lineage>
        <taxon>Eukaryota</taxon>
        <taxon>Viridiplantae</taxon>
        <taxon>Streptophyta</taxon>
        <taxon>Embryophyta</taxon>
        <taxon>Tracheophyta</taxon>
        <taxon>Spermatophyta</taxon>
        <taxon>Magnoliopsida</taxon>
        <taxon>eudicotyledons</taxon>
        <taxon>Gunneridae</taxon>
        <taxon>Pentapetalae</taxon>
        <taxon>asterids</taxon>
        <taxon>campanulids</taxon>
        <taxon>Asterales</taxon>
        <taxon>Asteraceae</taxon>
        <taxon>Asteroideae</taxon>
        <taxon>Heliantheae alliance</taxon>
        <taxon>Eupatorieae</taxon>
        <taxon>Mikania</taxon>
    </lineage>
</organism>
<dbReference type="PANTHER" id="PTHR11439:SF439">
    <property type="entry name" value="REVERSE TRANSCRIPTASE, RNA-DEPENDENT DNA POLYMERASE-RELATED"/>
    <property type="match status" value="1"/>
</dbReference>
<dbReference type="AlphaFoldDB" id="A0A5N6NHH8"/>
<feature type="compositionally biased region" description="Polar residues" evidence="2">
    <location>
        <begin position="126"/>
        <end position="157"/>
    </location>
</feature>
<dbReference type="InterPro" id="IPR012337">
    <property type="entry name" value="RNaseH-like_sf"/>
</dbReference>
<dbReference type="Pfam" id="PF25597">
    <property type="entry name" value="SH3_retrovirus"/>
    <property type="match status" value="1"/>
</dbReference>
<evidence type="ECO:0000259" key="4">
    <source>
        <dbReference type="Pfam" id="PF25597"/>
    </source>
</evidence>
<dbReference type="PANTHER" id="PTHR11439">
    <property type="entry name" value="GAG-POL-RELATED RETROTRANSPOSON"/>
    <property type="match status" value="1"/>
</dbReference>
<feature type="region of interest" description="Disordered" evidence="2">
    <location>
        <begin position="114"/>
        <end position="201"/>
    </location>
</feature>
<dbReference type="InterPro" id="IPR057670">
    <property type="entry name" value="SH3_retrovirus"/>
</dbReference>
<dbReference type="SUPFAM" id="SSF53098">
    <property type="entry name" value="Ribonuclease H-like"/>
    <property type="match status" value="1"/>
</dbReference>
<evidence type="ECO:0000259" key="3">
    <source>
        <dbReference type="Pfam" id="PF07727"/>
    </source>
</evidence>
<gene>
    <name evidence="5" type="ORF">E3N88_20003</name>
</gene>
<dbReference type="InterPro" id="IPR036397">
    <property type="entry name" value="RNaseH_sf"/>
</dbReference>
<dbReference type="SUPFAM" id="SSF56672">
    <property type="entry name" value="DNA/RNA polymerases"/>
    <property type="match status" value="1"/>
</dbReference>
<proteinExistence type="predicted"/>
<evidence type="ECO:0000256" key="2">
    <source>
        <dbReference type="SAM" id="MobiDB-lite"/>
    </source>
</evidence>
<dbReference type="Pfam" id="PF07727">
    <property type="entry name" value="RVT_2"/>
    <property type="match status" value="1"/>
</dbReference>